<keyword evidence="2" id="KW-1185">Reference proteome</keyword>
<evidence type="ECO:0000313" key="1">
    <source>
        <dbReference type="EMBL" id="CAJ1385283.1"/>
    </source>
</evidence>
<dbReference type="EMBL" id="CAUJNA010001220">
    <property type="protein sequence ID" value="CAJ1385283.1"/>
    <property type="molecule type" value="Genomic_DNA"/>
</dbReference>
<dbReference type="PANTHER" id="PTHR46644:SF2">
    <property type="entry name" value="DNA REPAIR PROTEIN XRCC2"/>
    <property type="match status" value="1"/>
</dbReference>
<dbReference type="GO" id="GO:0000724">
    <property type="term" value="P:double-strand break repair via homologous recombination"/>
    <property type="evidence" value="ECO:0007669"/>
    <property type="project" value="InterPro"/>
</dbReference>
<sequence length="299" mass="32422">RSLTAHTLRMFGLQVTRVTHGCIPLVVWSTAPKPPAMALVLDEATKVDALVAPDETAYDLFQALRSSRGTLPCVDRFLPGDALSPDFALVLHGDSASGKSLLLRNILAAHLLPRSCGGHGLPSVLIDADQTFEVWLLAKLLKDRARRRLSSEAALEAVDEALQRLLLFRPKEPLELLRQLSQLRGLFARNPTAGLVVVDSMSAWQAMTGAFPKSAGQVMKECWRALGRLQRDFAVCAVLAHRDAADNAVHLSVRKDVEEPEGSGRETFAVAPWGRVPNSTDPTPTTFVVSPAGEALTLQ</sequence>
<dbReference type="GO" id="GO:0033063">
    <property type="term" value="C:Rad51B-Rad51C-Rad51D-XRCC2 complex"/>
    <property type="evidence" value="ECO:0007669"/>
    <property type="project" value="InterPro"/>
</dbReference>
<dbReference type="InterPro" id="IPR030547">
    <property type="entry name" value="XRCC2"/>
</dbReference>
<dbReference type="AlphaFoldDB" id="A0AA36IEJ7"/>
<comment type="caution">
    <text evidence="1">The sequence shown here is derived from an EMBL/GenBank/DDBJ whole genome shotgun (WGS) entry which is preliminary data.</text>
</comment>
<gene>
    <name evidence="1" type="ORF">EVOR1521_LOCUS11916</name>
</gene>
<accession>A0AA36IEJ7</accession>
<evidence type="ECO:0000313" key="2">
    <source>
        <dbReference type="Proteomes" id="UP001178507"/>
    </source>
</evidence>
<organism evidence="1 2">
    <name type="scientific">Effrenium voratum</name>
    <dbReference type="NCBI Taxonomy" id="2562239"/>
    <lineage>
        <taxon>Eukaryota</taxon>
        <taxon>Sar</taxon>
        <taxon>Alveolata</taxon>
        <taxon>Dinophyceae</taxon>
        <taxon>Suessiales</taxon>
        <taxon>Symbiodiniaceae</taxon>
        <taxon>Effrenium</taxon>
    </lineage>
</organism>
<protein>
    <submittedName>
        <fullName evidence="1">Uncharacterized protein</fullName>
    </submittedName>
</protein>
<reference evidence="1" key="1">
    <citation type="submission" date="2023-08" db="EMBL/GenBank/DDBJ databases">
        <authorList>
            <person name="Chen Y."/>
            <person name="Shah S."/>
            <person name="Dougan E. K."/>
            <person name="Thang M."/>
            <person name="Chan C."/>
        </authorList>
    </citation>
    <scope>NUCLEOTIDE SEQUENCE</scope>
</reference>
<feature type="non-terminal residue" evidence="1">
    <location>
        <position position="1"/>
    </location>
</feature>
<dbReference type="InterPro" id="IPR027417">
    <property type="entry name" value="P-loop_NTPase"/>
</dbReference>
<dbReference type="PANTHER" id="PTHR46644">
    <property type="entry name" value="DNA REPAIR PROTEIN XRCC2"/>
    <property type="match status" value="1"/>
</dbReference>
<dbReference type="GO" id="GO:0005657">
    <property type="term" value="C:replication fork"/>
    <property type="evidence" value="ECO:0007669"/>
    <property type="project" value="InterPro"/>
</dbReference>
<dbReference type="Gene3D" id="3.40.50.300">
    <property type="entry name" value="P-loop containing nucleotide triphosphate hydrolases"/>
    <property type="match status" value="1"/>
</dbReference>
<name>A0AA36IEJ7_9DINO</name>
<proteinExistence type="predicted"/>
<dbReference type="SUPFAM" id="SSF52540">
    <property type="entry name" value="P-loop containing nucleoside triphosphate hydrolases"/>
    <property type="match status" value="1"/>
</dbReference>
<dbReference type="Proteomes" id="UP001178507">
    <property type="component" value="Unassembled WGS sequence"/>
</dbReference>